<reference evidence="1 2" key="1">
    <citation type="submission" date="2012-10" db="EMBL/GenBank/DDBJ databases">
        <authorList>
            <person name="Harkins D.M."/>
            <person name="Durkin A.S."/>
            <person name="Brinkac L.M."/>
            <person name="Haft D.H."/>
            <person name="Selengut J.D."/>
            <person name="Sanka R."/>
            <person name="DePew J."/>
            <person name="Purushe J."/>
            <person name="Chanthongthip A."/>
            <person name="Lattana O."/>
            <person name="Phetsouvanh R."/>
            <person name="Newton P.N."/>
            <person name="Vinetz J.M."/>
            <person name="Sutton G.G."/>
            <person name="Nierman W.C."/>
            <person name="Fouts D.E."/>
        </authorList>
    </citation>
    <scope>NUCLEOTIDE SEQUENCE [LARGE SCALE GENOMIC DNA]</scope>
    <source>
        <strain evidence="1 2">UI 12758</strain>
    </source>
</reference>
<dbReference type="AlphaFoldDB" id="A0A0E2CZ54"/>
<evidence type="ECO:0000313" key="2">
    <source>
        <dbReference type="Proteomes" id="UP000001340"/>
    </source>
</evidence>
<organism evidence="1 2">
    <name type="scientific">Leptospira interrogans str. UI 12758</name>
    <dbReference type="NCBI Taxonomy" id="1049938"/>
    <lineage>
        <taxon>Bacteria</taxon>
        <taxon>Pseudomonadati</taxon>
        <taxon>Spirochaetota</taxon>
        <taxon>Spirochaetia</taxon>
        <taxon>Leptospirales</taxon>
        <taxon>Leptospiraceae</taxon>
        <taxon>Leptospira</taxon>
    </lineage>
</organism>
<name>A0A0E2CZ54_LEPIR</name>
<dbReference type="EMBL" id="AHNR02000069">
    <property type="protein sequence ID" value="EKR52890.1"/>
    <property type="molecule type" value="Genomic_DNA"/>
</dbReference>
<protein>
    <submittedName>
        <fullName evidence="1">Uncharacterized protein</fullName>
    </submittedName>
</protein>
<dbReference type="Proteomes" id="UP000001340">
    <property type="component" value="Unassembled WGS sequence"/>
</dbReference>
<comment type="caution">
    <text evidence="1">The sequence shown here is derived from an EMBL/GenBank/DDBJ whole genome shotgun (WGS) entry which is preliminary data.</text>
</comment>
<accession>A0A0E2CZ54</accession>
<evidence type="ECO:0000313" key="1">
    <source>
        <dbReference type="EMBL" id="EKR52890.1"/>
    </source>
</evidence>
<sequence>MVVPTFKELICKIQILTFFRIMSSLGRTHIKQKPDLGANVFLELTDNVV</sequence>
<gene>
    <name evidence="1" type="ORF">LEP1GSC105_0317</name>
</gene>
<proteinExistence type="predicted"/>